<dbReference type="Gene3D" id="1.20.1250.10">
    <property type="match status" value="1"/>
</dbReference>
<dbReference type="InterPro" id="IPR001325">
    <property type="entry name" value="IL-4/IL-13"/>
</dbReference>
<evidence type="ECO:0000256" key="10">
    <source>
        <dbReference type="SAM" id="SignalP"/>
    </source>
</evidence>
<reference evidence="11 12" key="1">
    <citation type="journal article" date="2020" name="Nature">
        <title>Six reference-quality genomes reveal evolution of bat adaptations.</title>
        <authorList>
            <person name="Jebb D."/>
            <person name="Huang Z."/>
            <person name="Pippel M."/>
            <person name="Hughes G.M."/>
            <person name="Lavrichenko K."/>
            <person name="Devanna P."/>
            <person name="Winkler S."/>
            <person name="Jermiin L.S."/>
            <person name="Skirmuntt E.C."/>
            <person name="Katzourakis A."/>
            <person name="Burkitt-Gray L."/>
            <person name="Ray D.A."/>
            <person name="Sullivan K.A.M."/>
            <person name="Roscito J.G."/>
            <person name="Kirilenko B.M."/>
            <person name="Davalos L.M."/>
            <person name="Corthals A.P."/>
            <person name="Power M.L."/>
            <person name="Jones G."/>
            <person name="Ransome R.D."/>
            <person name="Dechmann D.K.N."/>
            <person name="Locatelli A.G."/>
            <person name="Puechmaille S.J."/>
            <person name="Fedrigo O."/>
            <person name="Jarvis E.D."/>
            <person name="Hiller M."/>
            <person name="Vernes S.C."/>
            <person name="Myers E.W."/>
            <person name="Teeling E.C."/>
        </authorList>
    </citation>
    <scope>NUCLEOTIDE SEQUENCE [LARGE SCALE GENOMIC DNA]</scope>
    <source>
        <strain evidence="11">MPipKuh1</strain>
        <tissue evidence="11">Flight muscle</tissue>
    </source>
</reference>
<evidence type="ECO:0000313" key="12">
    <source>
        <dbReference type="Proteomes" id="UP000558488"/>
    </source>
</evidence>
<dbReference type="Proteomes" id="UP000558488">
    <property type="component" value="Unassembled WGS sequence"/>
</dbReference>
<feature type="chain" id="PRO_5029452390" description="Interleukin-13" evidence="10">
    <location>
        <begin position="19"/>
        <end position="136"/>
    </location>
</feature>
<evidence type="ECO:0000256" key="7">
    <source>
        <dbReference type="ARBA" id="ARBA00022729"/>
    </source>
</evidence>
<organism evidence="11 12">
    <name type="scientific">Pipistrellus kuhlii</name>
    <name type="common">Kuhl's pipistrelle</name>
    <dbReference type="NCBI Taxonomy" id="59472"/>
    <lineage>
        <taxon>Eukaryota</taxon>
        <taxon>Metazoa</taxon>
        <taxon>Chordata</taxon>
        <taxon>Craniata</taxon>
        <taxon>Vertebrata</taxon>
        <taxon>Euteleostomi</taxon>
        <taxon>Mammalia</taxon>
        <taxon>Eutheria</taxon>
        <taxon>Laurasiatheria</taxon>
        <taxon>Chiroptera</taxon>
        <taxon>Yangochiroptera</taxon>
        <taxon>Vespertilionidae</taxon>
        <taxon>Pipistrellus</taxon>
    </lineage>
</organism>
<accession>A0A7J7XAL4</accession>
<dbReference type="PROSITE" id="PS00838">
    <property type="entry name" value="INTERLEUKIN_4_13"/>
    <property type="match status" value="1"/>
</dbReference>
<evidence type="ECO:0000256" key="1">
    <source>
        <dbReference type="ARBA" id="ARBA00004613"/>
    </source>
</evidence>
<name>A0A7J7XAL4_PIPKU</name>
<keyword evidence="5" id="KW-0202">Cytokine</keyword>
<keyword evidence="12" id="KW-1185">Reference proteome</keyword>
<dbReference type="InterPro" id="IPR018096">
    <property type="entry name" value="IL-4/IL-13_CS"/>
</dbReference>
<evidence type="ECO:0000256" key="6">
    <source>
        <dbReference type="ARBA" id="ARBA00022525"/>
    </source>
</evidence>
<evidence type="ECO:0000256" key="9">
    <source>
        <dbReference type="ARBA" id="ARBA00023180"/>
    </source>
</evidence>
<dbReference type="Pfam" id="PF03487">
    <property type="entry name" value="IL13"/>
    <property type="match status" value="1"/>
</dbReference>
<dbReference type="GO" id="GO:0005126">
    <property type="term" value="F:cytokine receptor binding"/>
    <property type="evidence" value="ECO:0007669"/>
    <property type="project" value="InterPro"/>
</dbReference>
<dbReference type="PANTHER" id="PTHR48486">
    <property type="entry name" value="INTERLEUKIN-13"/>
    <property type="match status" value="1"/>
</dbReference>
<feature type="signal peptide" evidence="10">
    <location>
        <begin position="1"/>
        <end position="18"/>
    </location>
</feature>
<comment type="caution">
    <text evidence="11">The sequence shown here is derived from an EMBL/GenBank/DDBJ whole genome shotgun (WGS) entry which is preliminary data.</text>
</comment>
<evidence type="ECO:0000256" key="4">
    <source>
        <dbReference type="ARBA" id="ARBA00016752"/>
    </source>
</evidence>
<comment type="subunit">
    <text evidence="3">Interacts with IL13RA2.</text>
</comment>
<keyword evidence="9" id="KW-0325">Glycoprotein</keyword>
<dbReference type="GO" id="GO:0005125">
    <property type="term" value="F:cytokine activity"/>
    <property type="evidence" value="ECO:0007669"/>
    <property type="project" value="UniProtKB-KW"/>
</dbReference>
<dbReference type="SMART" id="SM00190">
    <property type="entry name" value="IL4_13"/>
    <property type="match status" value="1"/>
</dbReference>
<proteinExistence type="inferred from homology"/>
<dbReference type="InterPro" id="IPR020470">
    <property type="entry name" value="IL-13"/>
</dbReference>
<dbReference type="PANTHER" id="PTHR48486:SF1">
    <property type="entry name" value="INTERLEUKIN-13"/>
    <property type="match status" value="1"/>
</dbReference>
<evidence type="ECO:0000313" key="11">
    <source>
        <dbReference type="EMBL" id="KAF6346695.1"/>
    </source>
</evidence>
<comment type="subcellular location">
    <subcellularLocation>
        <location evidence="1">Secreted</location>
    </subcellularLocation>
</comment>
<keyword evidence="6" id="KW-0964">Secreted</keyword>
<comment type="similarity">
    <text evidence="2">Belongs to the IL-4/IL-13 family.</text>
</comment>
<dbReference type="InterPro" id="IPR009079">
    <property type="entry name" value="4_helix_cytokine-like_core"/>
</dbReference>
<protein>
    <recommendedName>
        <fullName evidence="4">Interleukin-13</fullName>
    </recommendedName>
</protein>
<dbReference type="EMBL" id="JACAGB010000008">
    <property type="protein sequence ID" value="KAF6346695.1"/>
    <property type="molecule type" value="Genomic_DNA"/>
</dbReference>
<evidence type="ECO:0000256" key="2">
    <source>
        <dbReference type="ARBA" id="ARBA00009855"/>
    </source>
</evidence>
<keyword evidence="8" id="KW-1015">Disulfide bond</keyword>
<gene>
    <name evidence="11" type="ORF">mPipKuh1_006610</name>
</gene>
<dbReference type="GO" id="GO:0005615">
    <property type="term" value="C:extracellular space"/>
    <property type="evidence" value="ECO:0007669"/>
    <property type="project" value="UniProtKB-KW"/>
</dbReference>
<evidence type="ECO:0000256" key="8">
    <source>
        <dbReference type="ARBA" id="ARBA00023157"/>
    </source>
</evidence>
<sequence length="136" mass="14835">MALWLTLVVVLTCFGGLASPGPVPASTVLRELIEELDNITQKASLCNGSMVWSVNLTAGRAASLRPLYCAALESLVNVSDCRAIQRTQRLLRAFCPHKPSAMGSSQLVRDTKVEVIRFAKDLLQQLRKAVRNGMLP</sequence>
<dbReference type="PRINTS" id="PR01929">
    <property type="entry name" value="INTRLEUKIN13"/>
</dbReference>
<evidence type="ECO:0000256" key="3">
    <source>
        <dbReference type="ARBA" id="ARBA00011337"/>
    </source>
</evidence>
<dbReference type="AlphaFoldDB" id="A0A7J7XAL4"/>
<dbReference type="SUPFAM" id="SSF47266">
    <property type="entry name" value="4-helical cytokines"/>
    <property type="match status" value="1"/>
</dbReference>
<dbReference type="GO" id="GO:0006955">
    <property type="term" value="P:immune response"/>
    <property type="evidence" value="ECO:0007669"/>
    <property type="project" value="InterPro"/>
</dbReference>
<keyword evidence="7 10" id="KW-0732">Signal</keyword>
<evidence type="ECO:0000256" key="5">
    <source>
        <dbReference type="ARBA" id="ARBA00022514"/>
    </source>
</evidence>